<dbReference type="SUPFAM" id="SSF46689">
    <property type="entry name" value="Homeodomain-like"/>
    <property type="match status" value="1"/>
</dbReference>
<comment type="caution">
    <text evidence="2">The sequence shown here is derived from an EMBL/GenBank/DDBJ whole genome shotgun (WGS) entry which is preliminary data.</text>
</comment>
<reference evidence="3" key="1">
    <citation type="journal article" date="2019" name="Int. J. Syst. Evol. Microbiol.">
        <title>The Global Catalogue of Microorganisms (GCM) 10K type strain sequencing project: providing services to taxonomists for standard genome sequencing and annotation.</title>
        <authorList>
            <consortium name="The Broad Institute Genomics Platform"/>
            <consortium name="The Broad Institute Genome Sequencing Center for Infectious Disease"/>
            <person name="Wu L."/>
            <person name="Ma J."/>
        </authorList>
    </citation>
    <scope>NUCLEOTIDE SEQUENCE [LARGE SCALE GENOMIC DNA]</scope>
    <source>
        <strain evidence="3">JCM 10083</strain>
    </source>
</reference>
<accession>A0ABW2TCW4</accession>
<evidence type="ECO:0000313" key="2">
    <source>
        <dbReference type="EMBL" id="MFC7605912.1"/>
    </source>
</evidence>
<proteinExistence type="predicted"/>
<organism evidence="2 3">
    <name type="scientific">Streptosporangium amethystogenes subsp. fukuiense</name>
    <dbReference type="NCBI Taxonomy" id="698418"/>
    <lineage>
        <taxon>Bacteria</taxon>
        <taxon>Bacillati</taxon>
        <taxon>Actinomycetota</taxon>
        <taxon>Actinomycetes</taxon>
        <taxon>Streptosporangiales</taxon>
        <taxon>Streptosporangiaceae</taxon>
        <taxon>Streptosporangium</taxon>
    </lineage>
</organism>
<protein>
    <submittedName>
        <fullName evidence="2">TetR family transcriptional regulator</fullName>
    </submittedName>
</protein>
<dbReference type="Gene3D" id="1.10.10.60">
    <property type="entry name" value="Homeodomain-like"/>
    <property type="match status" value="1"/>
</dbReference>
<dbReference type="InterPro" id="IPR041347">
    <property type="entry name" value="MftR_C"/>
</dbReference>
<evidence type="ECO:0000313" key="3">
    <source>
        <dbReference type="Proteomes" id="UP001596514"/>
    </source>
</evidence>
<evidence type="ECO:0000259" key="1">
    <source>
        <dbReference type="Pfam" id="PF17754"/>
    </source>
</evidence>
<dbReference type="EMBL" id="JBHTEE010000001">
    <property type="protein sequence ID" value="MFC7605912.1"/>
    <property type="molecule type" value="Genomic_DNA"/>
</dbReference>
<name>A0ABW2TCW4_9ACTN</name>
<feature type="domain" description="MftR C-terminal" evidence="1">
    <location>
        <begin position="40"/>
        <end position="98"/>
    </location>
</feature>
<keyword evidence="3" id="KW-1185">Reference proteome</keyword>
<dbReference type="Pfam" id="PF17754">
    <property type="entry name" value="TetR_C_14"/>
    <property type="match status" value="1"/>
</dbReference>
<dbReference type="InterPro" id="IPR009057">
    <property type="entry name" value="Homeodomain-like_sf"/>
</dbReference>
<dbReference type="Proteomes" id="UP001596514">
    <property type="component" value="Unassembled WGS sequence"/>
</dbReference>
<dbReference type="RefSeq" id="WP_343977732.1">
    <property type="nucleotide sequence ID" value="NZ_BAAAGK010000156.1"/>
</dbReference>
<gene>
    <name evidence="2" type="ORF">ACFQVD_38010</name>
</gene>
<sequence length="103" mass="11156">MRSPQRAGGLRERKKAKTRCAIQEHALRLFAERGYEATTVEQIASRTGRDPRDLSVETFAAAVLGAMLPSVARWAANPSENLPDLLDTALVQLAAGLPLTGTR</sequence>